<feature type="domain" description="Phosphodiester glycosidase" evidence="1">
    <location>
        <begin position="197"/>
        <end position="335"/>
    </location>
</feature>
<keyword evidence="3" id="KW-1185">Reference proteome</keyword>
<dbReference type="Pfam" id="PF09992">
    <property type="entry name" value="NAGPA"/>
    <property type="match status" value="1"/>
</dbReference>
<reference evidence="3" key="1">
    <citation type="submission" date="2016-11" db="EMBL/GenBank/DDBJ databases">
        <authorList>
            <person name="Varghese N."/>
            <person name="Submissions S."/>
        </authorList>
    </citation>
    <scope>NUCLEOTIDE SEQUENCE [LARGE SCALE GENOMIC DNA]</scope>
    <source>
        <strain evidence="3">DSM 19514</strain>
    </source>
</reference>
<gene>
    <name evidence="2" type="ORF">SAMN02745225_01454</name>
</gene>
<name>A0A1M4VUZ7_9ACTN</name>
<dbReference type="Proteomes" id="UP000184295">
    <property type="component" value="Unassembled WGS sequence"/>
</dbReference>
<proteinExistence type="predicted"/>
<dbReference type="EMBL" id="FQUL01000019">
    <property type="protein sequence ID" value="SHE72864.1"/>
    <property type="molecule type" value="Genomic_DNA"/>
</dbReference>
<dbReference type="RefSeq" id="WP_178138746.1">
    <property type="nucleotide sequence ID" value="NZ_FQUL01000019.1"/>
</dbReference>
<evidence type="ECO:0000313" key="2">
    <source>
        <dbReference type="EMBL" id="SHE72864.1"/>
    </source>
</evidence>
<sequence>MRTRRRRRPSKRTFLIRRSAVGVFSLLILITGYSYVNALTAPGGAGFGVTTVEWVRGHGGASLVRTLENMWYTLNAPKVGGRPPKGAFIPKGKAKVSASTELSTTPHLPPPTPITPLAFPSLPNEGKWTPEGLTINGYPSLYVTLLRPDPIHTSLIAGIAWMDPHLVNFTQFAGYQQPPSGGPWPYKSPIPASMQSNLVAAFNSGFRMQDAQGGYYAYGKFAVPLVDNAASFVIYKNGSANVVAWHDGQKIPSDVAVVRQNLTLLVDHGKINPAVYDNNYTIWGQTVGNTVLVWRSGVGVTKDGAIVYVAGPGLSVPSLANLLVKAGAVRAMEFDINTDWVNFFYFNQTPGTLASPANGSQLVGGMLRPVSRYFGVTDRDFVGVFARPKAVSLASGS</sequence>
<dbReference type="AlphaFoldDB" id="A0A1M4VUZ7"/>
<accession>A0A1M4VUZ7</accession>
<dbReference type="STRING" id="1121881.SAMN02745225_01454"/>
<dbReference type="InterPro" id="IPR018711">
    <property type="entry name" value="NAGPA"/>
</dbReference>
<protein>
    <recommendedName>
        <fullName evidence="1">Phosphodiester glycosidase domain-containing protein</fullName>
    </recommendedName>
</protein>
<evidence type="ECO:0000313" key="3">
    <source>
        <dbReference type="Proteomes" id="UP000184295"/>
    </source>
</evidence>
<evidence type="ECO:0000259" key="1">
    <source>
        <dbReference type="Pfam" id="PF09992"/>
    </source>
</evidence>
<organism evidence="2 3">
    <name type="scientific">Ferrithrix thermotolerans DSM 19514</name>
    <dbReference type="NCBI Taxonomy" id="1121881"/>
    <lineage>
        <taxon>Bacteria</taxon>
        <taxon>Bacillati</taxon>
        <taxon>Actinomycetota</taxon>
        <taxon>Acidimicrobiia</taxon>
        <taxon>Acidimicrobiales</taxon>
        <taxon>Acidimicrobiaceae</taxon>
        <taxon>Ferrithrix</taxon>
    </lineage>
</organism>